<evidence type="ECO:0000313" key="2">
    <source>
        <dbReference type="Proteomes" id="UP000448867"/>
    </source>
</evidence>
<keyword evidence="2" id="KW-1185">Reference proteome</keyword>
<comment type="caution">
    <text evidence="1">The sequence shown here is derived from an EMBL/GenBank/DDBJ whole genome shotgun (WGS) entry which is preliminary data.</text>
</comment>
<evidence type="ECO:0000313" key="1">
    <source>
        <dbReference type="EMBL" id="MRX73208.1"/>
    </source>
</evidence>
<dbReference type="Proteomes" id="UP000448867">
    <property type="component" value="Unassembled WGS sequence"/>
</dbReference>
<reference evidence="1 2" key="1">
    <citation type="submission" date="2019-11" db="EMBL/GenBank/DDBJ databases">
        <title>Bacillus lacus genome.</title>
        <authorList>
            <person name="Allen C.J."/>
            <person name="Newman J.D."/>
        </authorList>
    </citation>
    <scope>NUCLEOTIDE SEQUENCE [LARGE SCALE GENOMIC DNA]</scope>
    <source>
        <strain evidence="1 2">KCTC 33946</strain>
    </source>
</reference>
<sequence>MLDEIAEKVSVSRQTRLFIADARTSALKMINREIKRNTMQQFRTLSIRFTNRRQRRINRQQRRLSSY</sequence>
<gene>
    <name evidence="1" type="ORF">GJU40_13750</name>
</gene>
<name>A0A7X2LZQ2_9BACI</name>
<organism evidence="1 2">
    <name type="scientific">Metabacillus lacus</name>
    <dbReference type="NCBI Taxonomy" id="1983721"/>
    <lineage>
        <taxon>Bacteria</taxon>
        <taxon>Bacillati</taxon>
        <taxon>Bacillota</taxon>
        <taxon>Bacilli</taxon>
        <taxon>Bacillales</taxon>
        <taxon>Bacillaceae</taxon>
        <taxon>Metabacillus</taxon>
    </lineage>
</organism>
<accession>A0A7X2LZQ2</accession>
<proteinExistence type="predicted"/>
<dbReference type="AlphaFoldDB" id="A0A7X2LZQ2"/>
<dbReference type="EMBL" id="WKKI01000029">
    <property type="protein sequence ID" value="MRX73208.1"/>
    <property type="molecule type" value="Genomic_DNA"/>
</dbReference>
<protein>
    <submittedName>
        <fullName evidence="1">Uncharacterized protein</fullName>
    </submittedName>
</protein>
<dbReference type="RefSeq" id="WP_154308641.1">
    <property type="nucleotide sequence ID" value="NZ_WKKI01000029.1"/>
</dbReference>